<keyword evidence="1" id="KW-0067">ATP-binding</keyword>
<reference evidence="3" key="1">
    <citation type="journal article" date="2021" name="Proc. Natl. Acad. Sci. U.S.A.">
        <title>Global biogeography of chemosynthetic symbionts reveals both localized and globally distributed symbiont groups. .</title>
        <authorList>
            <person name="Osvatic J.T."/>
            <person name="Wilkins L.G.E."/>
            <person name="Leibrecht L."/>
            <person name="Leray M."/>
            <person name="Zauner S."/>
            <person name="Polzin J."/>
            <person name="Camacho Y."/>
            <person name="Gros O."/>
            <person name="van Gils J.A."/>
            <person name="Eisen J.A."/>
            <person name="Petersen J.M."/>
            <person name="Yuen B."/>
        </authorList>
    </citation>
    <scope>NUCLEOTIDE SEQUENCE</scope>
    <source>
        <strain evidence="3">MAGclacostrist064TRANS</strain>
    </source>
</reference>
<dbReference type="InterPro" id="IPR003806">
    <property type="entry name" value="ATP-grasp_PylC-type"/>
</dbReference>
<evidence type="ECO:0000313" key="4">
    <source>
        <dbReference type="Proteomes" id="UP000886667"/>
    </source>
</evidence>
<proteinExistence type="predicted"/>
<dbReference type="PIRSF" id="PIRSF016817">
    <property type="entry name" value="UCP016817_carboligase"/>
    <property type="match status" value="1"/>
</dbReference>
<dbReference type="GO" id="GO:0046872">
    <property type="term" value="F:metal ion binding"/>
    <property type="evidence" value="ECO:0007669"/>
    <property type="project" value="InterPro"/>
</dbReference>
<dbReference type="GO" id="GO:0005524">
    <property type="term" value="F:ATP binding"/>
    <property type="evidence" value="ECO:0007669"/>
    <property type="project" value="UniProtKB-UniRule"/>
</dbReference>
<protein>
    <submittedName>
        <fullName evidence="3">ATP-grasp domain-containing protein</fullName>
    </submittedName>
</protein>
<dbReference type="Pfam" id="PF02655">
    <property type="entry name" value="ATP-grasp_3"/>
    <property type="match status" value="1"/>
</dbReference>
<sequence>MSVEREGLLILGNSGRAMAESAARGGYQVTVLDWFCDQDTLAVADCWPVSQGFMQQDLDMFVDEIVTHLPKQVIGLVFGAGLEASSPLLNSLSKYLPIHGNDPDVFEVLSKPRQFFSLLNRLRIPYPEVSFYPPYQVDEKSWLIKRAGSCGGQGVAYFDPQHSAADYSCYYQKYIPGEVLSVLFIADGKRHRVIGYNRLGVEAANPPAPFLYRGAIGQKTLTGKLRRQLDSIIESLVSALSLRGINGIDFVLNESGALVIDVNPRPPATLELYEHLLTDGWIRHHIEACRGSLPVVPMLGSPSVHGHMIVYAPKTFQMPLTIDWPDWARDRPAAGARIVAGQPLCSLFAEAGGTEKVEQLLESYQDEIFHRIGVPACQAVTRKVVL</sequence>
<dbReference type="Proteomes" id="UP000886667">
    <property type="component" value="Unassembled WGS sequence"/>
</dbReference>
<gene>
    <name evidence="3" type="ORF">JAZ07_03920</name>
</gene>
<comment type="caution">
    <text evidence="3">The sequence shown here is derived from an EMBL/GenBank/DDBJ whole genome shotgun (WGS) entry which is preliminary data.</text>
</comment>
<organism evidence="3 4">
    <name type="scientific">Candidatus Thiodiazotropha taylori</name>
    <dbReference type="NCBI Taxonomy" id="2792791"/>
    <lineage>
        <taxon>Bacteria</taxon>
        <taxon>Pseudomonadati</taxon>
        <taxon>Pseudomonadota</taxon>
        <taxon>Gammaproteobacteria</taxon>
        <taxon>Chromatiales</taxon>
        <taxon>Sedimenticolaceae</taxon>
        <taxon>Candidatus Thiodiazotropha</taxon>
    </lineage>
</organism>
<evidence type="ECO:0000256" key="1">
    <source>
        <dbReference type="PROSITE-ProRule" id="PRU00409"/>
    </source>
</evidence>
<evidence type="ECO:0000313" key="3">
    <source>
        <dbReference type="EMBL" id="MCG7945475.1"/>
    </source>
</evidence>
<accession>A0A9E4K983</accession>
<dbReference type="Gene3D" id="3.30.470.20">
    <property type="entry name" value="ATP-grasp fold, B domain"/>
    <property type="match status" value="1"/>
</dbReference>
<feature type="domain" description="ATP-grasp" evidence="2">
    <location>
        <begin position="221"/>
        <end position="290"/>
    </location>
</feature>
<name>A0A9E4K983_9GAMM</name>
<evidence type="ECO:0000259" key="2">
    <source>
        <dbReference type="PROSITE" id="PS50975"/>
    </source>
</evidence>
<dbReference type="InterPro" id="IPR016677">
    <property type="entry name" value="UCP016817_carboligase"/>
</dbReference>
<keyword evidence="1" id="KW-0547">Nucleotide-binding</keyword>
<dbReference type="EMBL" id="JAEPCM010000105">
    <property type="protein sequence ID" value="MCG7945475.1"/>
    <property type="molecule type" value="Genomic_DNA"/>
</dbReference>
<dbReference type="SUPFAM" id="SSF56059">
    <property type="entry name" value="Glutathione synthetase ATP-binding domain-like"/>
    <property type="match status" value="1"/>
</dbReference>
<dbReference type="InterPro" id="IPR011761">
    <property type="entry name" value="ATP-grasp"/>
</dbReference>
<dbReference type="PROSITE" id="PS50975">
    <property type="entry name" value="ATP_GRASP"/>
    <property type="match status" value="1"/>
</dbReference>
<dbReference type="AlphaFoldDB" id="A0A9E4K983"/>